<dbReference type="Gene3D" id="3.30.565.10">
    <property type="entry name" value="Histidine kinase-like ATPase, C-terminal domain"/>
    <property type="match status" value="1"/>
</dbReference>
<evidence type="ECO:0000313" key="17">
    <source>
        <dbReference type="Proteomes" id="UP000214720"/>
    </source>
</evidence>
<dbReference type="GO" id="GO:0009881">
    <property type="term" value="F:photoreceptor activity"/>
    <property type="evidence" value="ECO:0007669"/>
    <property type="project" value="UniProtKB-KW"/>
</dbReference>
<dbReference type="SUPFAM" id="SSF55781">
    <property type="entry name" value="GAF domain-like"/>
    <property type="match status" value="2"/>
</dbReference>
<organism evidence="16 17">
    <name type="scientific">Caballeronia sordidicola</name>
    <name type="common">Burkholderia sordidicola</name>
    <dbReference type="NCBI Taxonomy" id="196367"/>
    <lineage>
        <taxon>Bacteria</taxon>
        <taxon>Pseudomonadati</taxon>
        <taxon>Pseudomonadota</taxon>
        <taxon>Betaproteobacteria</taxon>
        <taxon>Burkholderiales</taxon>
        <taxon>Burkholderiaceae</taxon>
        <taxon>Caballeronia</taxon>
    </lineage>
</organism>
<dbReference type="Gene3D" id="3.30.450.20">
    <property type="entry name" value="PAS domain"/>
    <property type="match status" value="1"/>
</dbReference>
<dbReference type="InterPro" id="IPR005467">
    <property type="entry name" value="His_kinase_dom"/>
</dbReference>
<dbReference type="InterPro" id="IPR035965">
    <property type="entry name" value="PAS-like_dom_sf"/>
</dbReference>
<dbReference type="Proteomes" id="UP000214720">
    <property type="component" value="Unassembled WGS sequence"/>
</dbReference>
<evidence type="ECO:0000256" key="3">
    <source>
        <dbReference type="ARBA" id="ARBA00012438"/>
    </source>
</evidence>
<dbReference type="InterPro" id="IPR003594">
    <property type="entry name" value="HATPase_dom"/>
</dbReference>
<dbReference type="Pfam" id="PF02518">
    <property type="entry name" value="HATPase_c"/>
    <property type="match status" value="1"/>
</dbReference>
<dbReference type="PRINTS" id="PR01033">
    <property type="entry name" value="PHYTOCHROME"/>
</dbReference>
<dbReference type="Gene3D" id="3.30.450.270">
    <property type="match status" value="1"/>
</dbReference>
<evidence type="ECO:0000256" key="8">
    <source>
        <dbReference type="ARBA" id="ARBA00022741"/>
    </source>
</evidence>
<dbReference type="Pfam" id="PF00360">
    <property type="entry name" value="PHY"/>
    <property type="match status" value="1"/>
</dbReference>
<keyword evidence="7" id="KW-0808">Transferase</keyword>
<keyword evidence="9 16" id="KW-0418">Kinase</keyword>
<dbReference type="Gene3D" id="3.30.450.40">
    <property type="match status" value="1"/>
</dbReference>
<dbReference type="InterPro" id="IPR001294">
    <property type="entry name" value="Phytochrome"/>
</dbReference>
<dbReference type="PANTHER" id="PTHR43065:SF10">
    <property type="entry name" value="PEROXIDE STRESS-ACTIVATED HISTIDINE KINASE MAK3"/>
    <property type="match status" value="1"/>
</dbReference>
<feature type="domain" description="Histidine kinase" evidence="15">
    <location>
        <begin position="513"/>
        <end position="724"/>
    </location>
</feature>
<dbReference type="InterPro" id="IPR036890">
    <property type="entry name" value="HATPase_C_sf"/>
</dbReference>
<dbReference type="GO" id="GO:0000155">
    <property type="term" value="F:phosphorelay sensor kinase activity"/>
    <property type="evidence" value="ECO:0007669"/>
    <property type="project" value="InterPro"/>
</dbReference>
<dbReference type="GO" id="GO:0006355">
    <property type="term" value="P:regulation of DNA-templated transcription"/>
    <property type="evidence" value="ECO:0007669"/>
    <property type="project" value="InterPro"/>
</dbReference>
<evidence type="ECO:0000259" key="14">
    <source>
        <dbReference type="PROSITE" id="PS50046"/>
    </source>
</evidence>
<dbReference type="PROSITE" id="PS50109">
    <property type="entry name" value="HIS_KIN"/>
    <property type="match status" value="1"/>
</dbReference>
<keyword evidence="13" id="KW-0675">Receptor</keyword>
<dbReference type="CDD" id="cd00082">
    <property type="entry name" value="HisKA"/>
    <property type="match status" value="1"/>
</dbReference>
<dbReference type="Pfam" id="PF00512">
    <property type="entry name" value="HisKA"/>
    <property type="match status" value="1"/>
</dbReference>
<name>A0A226X362_CABSO</name>
<keyword evidence="4" id="KW-0600">Photoreceptor protein</keyword>
<dbReference type="Gene3D" id="1.10.287.130">
    <property type="match status" value="1"/>
</dbReference>
<evidence type="ECO:0000256" key="10">
    <source>
        <dbReference type="ARBA" id="ARBA00022840"/>
    </source>
</evidence>
<comment type="caution">
    <text evidence="16">The sequence shown here is derived from an EMBL/GenBank/DDBJ whole genome shotgun (WGS) entry which is preliminary data.</text>
</comment>
<dbReference type="InterPro" id="IPR043150">
    <property type="entry name" value="Phytochrome_PHY_sf"/>
</dbReference>
<comment type="catalytic activity">
    <reaction evidence="1">
        <text>ATP + protein L-histidine = ADP + protein N-phospho-L-histidine.</text>
        <dbReference type="EC" id="2.7.13.3"/>
    </reaction>
</comment>
<gene>
    <name evidence="16" type="ORF">BSU04_17390</name>
</gene>
<dbReference type="SUPFAM" id="SSF55874">
    <property type="entry name" value="ATPase domain of HSP90 chaperone/DNA topoisomerase II/histidine kinase"/>
    <property type="match status" value="1"/>
</dbReference>
<dbReference type="Pfam" id="PF01590">
    <property type="entry name" value="GAF"/>
    <property type="match status" value="1"/>
</dbReference>
<dbReference type="SUPFAM" id="SSF55785">
    <property type="entry name" value="PYP-like sensor domain (PAS domain)"/>
    <property type="match status" value="1"/>
</dbReference>
<evidence type="ECO:0000256" key="12">
    <source>
        <dbReference type="ARBA" id="ARBA00023012"/>
    </source>
</evidence>
<evidence type="ECO:0000256" key="11">
    <source>
        <dbReference type="ARBA" id="ARBA00022991"/>
    </source>
</evidence>
<keyword evidence="5" id="KW-0597">Phosphoprotein</keyword>
<dbReference type="InterPro" id="IPR029016">
    <property type="entry name" value="GAF-like_dom_sf"/>
</dbReference>
<evidence type="ECO:0000256" key="6">
    <source>
        <dbReference type="ARBA" id="ARBA00022606"/>
    </source>
</evidence>
<evidence type="ECO:0000259" key="15">
    <source>
        <dbReference type="PROSITE" id="PS50109"/>
    </source>
</evidence>
<dbReference type="EMBL" id="MTHB01000109">
    <property type="protein sequence ID" value="OXC77308.1"/>
    <property type="molecule type" value="Genomic_DNA"/>
</dbReference>
<proteinExistence type="inferred from homology"/>
<dbReference type="RefSeq" id="WP_089161605.1">
    <property type="nucleotide sequence ID" value="NZ_MTHB01000109.1"/>
</dbReference>
<keyword evidence="12" id="KW-0902">Two-component regulatory system</keyword>
<dbReference type="InterPro" id="IPR036097">
    <property type="entry name" value="HisK_dim/P_sf"/>
</dbReference>
<keyword evidence="11" id="KW-0157">Chromophore</keyword>
<reference evidence="17" key="1">
    <citation type="submission" date="2017-01" db="EMBL/GenBank/DDBJ databases">
        <title>Genome Analysis of Deinococcus marmoris KOPRI26562.</title>
        <authorList>
            <person name="Kim J.H."/>
            <person name="Oh H.-M."/>
        </authorList>
    </citation>
    <scope>NUCLEOTIDE SEQUENCE [LARGE SCALE GENOMIC DNA]</scope>
    <source>
        <strain evidence="17">PAMC 26633</strain>
    </source>
</reference>
<evidence type="ECO:0000256" key="4">
    <source>
        <dbReference type="ARBA" id="ARBA00022543"/>
    </source>
</evidence>
<dbReference type="GO" id="GO:0005524">
    <property type="term" value="F:ATP binding"/>
    <property type="evidence" value="ECO:0007669"/>
    <property type="project" value="UniProtKB-KW"/>
</dbReference>
<sequence length="731" mass="79210">MQSTIENCDAEPIHALGLIQAHGALVAFDRAGLTVARSANATSLLGHVPGLGMKMTDAHFDQSARDAIARGLENPALLEEGVQCFGAGHRRFDLVMHWSDGVLLAEWEEKPLNAPPITHYANLVQQSIRQLQRSASSSSGQLLQVATDAIRTLTGFDRVMAYQFLPDGSGSVSAESRRAPLAPYLHLRYPAGDIPAQARRLYVLNAIRHIANVQEAPVPIEPAIVPANGKPLDLTYSTLRSVSPIHIEYLKNMGVAASMSVSIVVDGNLWGLIACHHMEPLSVPHAVRVSCTVLAQVLSITVERNELSQRAMAERRIEDLRGQVANALAASEDATAGLLAANDAMRKLIGCDALSVLMDQRVGSFPANLDRAAAIKVADYMSDHHQDLLVTDSISRDVPELDGLLTEINHASGILAIQLSGTPAITIIWWRAELVETVHWAGQPDKITATGPNGQHLRPRKSFEVWKETVRGSSRAWDATDRFAARELKAILQEVALDHIRVAEHERAALLAIMGHDLRDPLQAIDMVVTLMGRGLVSNADGVKRIEYSSQRMQSLIAYILDVSRLRTGVGLAMEIRRISLAPLLYATFERAQQAHPGVEMTVEIGDLGECLVDGDRLVQAVSNLLSNARHHGDMRFPIHVSASRPGAQWRIAITNRIPAGASFTPGPMTSPFNVSSSRNPRNKTGLGLGLYIANAIAVGLGGALEVDRVIDYARFTIVLNNNPSSYLGGC</sequence>
<keyword evidence="8" id="KW-0547">Nucleotide-binding</keyword>
<accession>A0A226X362</accession>
<dbReference type="SMART" id="SM00065">
    <property type="entry name" value="GAF"/>
    <property type="match status" value="1"/>
</dbReference>
<dbReference type="Pfam" id="PF08446">
    <property type="entry name" value="PAS_2"/>
    <property type="match status" value="1"/>
</dbReference>
<evidence type="ECO:0000313" key="16">
    <source>
        <dbReference type="EMBL" id="OXC77308.1"/>
    </source>
</evidence>
<keyword evidence="6" id="KW-0716">Sensory transduction</keyword>
<dbReference type="GO" id="GO:0009584">
    <property type="term" value="P:detection of visible light"/>
    <property type="evidence" value="ECO:0007669"/>
    <property type="project" value="InterPro"/>
</dbReference>
<evidence type="ECO:0000256" key="5">
    <source>
        <dbReference type="ARBA" id="ARBA00022553"/>
    </source>
</evidence>
<dbReference type="EC" id="2.7.13.3" evidence="3"/>
<dbReference type="SMART" id="SM00387">
    <property type="entry name" value="HATPase_c"/>
    <property type="match status" value="1"/>
</dbReference>
<dbReference type="InterPro" id="IPR003018">
    <property type="entry name" value="GAF"/>
</dbReference>
<dbReference type="PANTHER" id="PTHR43065">
    <property type="entry name" value="SENSOR HISTIDINE KINASE"/>
    <property type="match status" value="1"/>
</dbReference>
<evidence type="ECO:0000256" key="2">
    <source>
        <dbReference type="ARBA" id="ARBA00006402"/>
    </source>
</evidence>
<protein>
    <recommendedName>
        <fullName evidence="3">histidine kinase</fullName>
        <ecNumber evidence="3">2.7.13.3</ecNumber>
    </recommendedName>
</protein>
<keyword evidence="10" id="KW-0067">ATP-binding</keyword>
<dbReference type="InterPro" id="IPR013515">
    <property type="entry name" value="Phytochrome_cen-reg"/>
</dbReference>
<dbReference type="SUPFAM" id="SSF47384">
    <property type="entry name" value="Homodimeric domain of signal transducing histidine kinase"/>
    <property type="match status" value="1"/>
</dbReference>
<evidence type="ECO:0000256" key="9">
    <source>
        <dbReference type="ARBA" id="ARBA00022777"/>
    </source>
</evidence>
<dbReference type="PROSITE" id="PS50046">
    <property type="entry name" value="PHYTOCHROME_2"/>
    <property type="match status" value="1"/>
</dbReference>
<feature type="domain" description="Phytochrome chromophore attachment site" evidence="14">
    <location>
        <begin position="138"/>
        <end position="296"/>
    </location>
</feature>
<comment type="similarity">
    <text evidence="2">In the N-terminal section; belongs to the phytochrome family.</text>
</comment>
<dbReference type="InterPro" id="IPR013654">
    <property type="entry name" value="PAS_2"/>
</dbReference>
<evidence type="ECO:0000256" key="13">
    <source>
        <dbReference type="ARBA" id="ARBA00023170"/>
    </source>
</evidence>
<dbReference type="AlphaFoldDB" id="A0A226X362"/>
<dbReference type="SMART" id="SM00388">
    <property type="entry name" value="HisKA"/>
    <property type="match status" value="1"/>
</dbReference>
<evidence type="ECO:0000256" key="7">
    <source>
        <dbReference type="ARBA" id="ARBA00022679"/>
    </source>
</evidence>
<evidence type="ECO:0000256" key="1">
    <source>
        <dbReference type="ARBA" id="ARBA00000085"/>
    </source>
</evidence>
<dbReference type="OrthoDB" id="9808408at2"/>
<dbReference type="InterPro" id="IPR016132">
    <property type="entry name" value="Phyto_chromo_attachment"/>
</dbReference>
<dbReference type="InterPro" id="IPR003661">
    <property type="entry name" value="HisK_dim/P_dom"/>
</dbReference>